<reference evidence="1 2" key="1">
    <citation type="journal article" date="2011" name="PLoS ONE">
        <title>The entomopathogenic bacterial endosymbionts xenorhabdus and photorhabdus: convergent lifestyles from divergent genomes.</title>
        <authorList>
            <person name="Chaston J.M."/>
            <person name="Suen G."/>
            <person name="Tucker S.L."/>
            <person name="Andersen A.W."/>
            <person name="Bhasin A."/>
            <person name="Bode E."/>
            <person name="Bode H.B."/>
            <person name="Brachmann A.O."/>
            <person name="Cowles C.E."/>
            <person name="Cowles K.N."/>
            <person name="Darby C."/>
            <person name="de Leon L."/>
            <person name="Drace K."/>
            <person name="Du Z."/>
            <person name="Givaudan A."/>
            <person name="Herbert Tran E.E."/>
            <person name="Jewell K.A."/>
            <person name="Knack J.J."/>
            <person name="Krasomil-Osterfeld K.C."/>
            <person name="Kukor R."/>
            <person name="Lanois A."/>
            <person name="Latreille P."/>
            <person name="Leimgruber N.K."/>
            <person name="Lipke C.M."/>
            <person name="Liu R."/>
            <person name="Lu X."/>
            <person name="Martens E.C."/>
            <person name="Marri P.R."/>
            <person name="Medigue C."/>
            <person name="Menard M.L."/>
            <person name="Miller N.M."/>
            <person name="Morales-Soto N."/>
            <person name="Norton S."/>
            <person name="Ogier J.C."/>
            <person name="Orchard S.S."/>
            <person name="Park D."/>
            <person name="Park Y."/>
            <person name="Qurollo B.A."/>
            <person name="Sugar D.R."/>
            <person name="Richards G.R."/>
            <person name="Rouy Z."/>
            <person name="Slominski B."/>
            <person name="Slominski K."/>
            <person name="Snyder H."/>
            <person name="Tjaden B.C."/>
            <person name="van der Hoeven R."/>
            <person name="Welch R.D."/>
            <person name="Wheeler C."/>
            <person name="Xiang B."/>
            <person name="Barbazuk B."/>
            <person name="Gaudriault S."/>
            <person name="Goodner B."/>
            <person name="Slater S.C."/>
            <person name="Forst S."/>
            <person name="Goldman B.S."/>
            <person name="Goodrich-Blair H."/>
        </authorList>
    </citation>
    <scope>NUCLEOTIDE SEQUENCE [LARGE SCALE GENOMIC DNA]</scope>
    <source>
        <strain evidence="2">ATCC 19061 / DSM 3370 / CCUG 14189 / LMG 1036 / NCIMB 9965 / AN6</strain>
    </source>
</reference>
<evidence type="ECO:0000313" key="2">
    <source>
        <dbReference type="Proteomes" id="UP000008075"/>
    </source>
</evidence>
<organism evidence="1 2">
    <name type="scientific">Xenorhabdus nematophila (strain ATCC 19061 / DSM 3370 / CCUG 14189 / LMG 1036 / NCIMB 9965 / AN6)</name>
    <dbReference type="NCBI Taxonomy" id="406817"/>
    <lineage>
        <taxon>Bacteria</taxon>
        <taxon>Pseudomonadati</taxon>
        <taxon>Pseudomonadota</taxon>
        <taxon>Gammaproteobacteria</taxon>
        <taxon>Enterobacterales</taxon>
        <taxon>Morganellaceae</taxon>
        <taxon>Xenorhabdus</taxon>
    </lineage>
</organism>
<accession>D3VCA3</accession>
<dbReference type="STRING" id="406817.XNC1_1696"/>
<gene>
    <name evidence="1" type="ordered locus">XNC1_1696</name>
</gene>
<keyword evidence="2" id="KW-1185">Reference proteome</keyword>
<dbReference type="AlphaFoldDB" id="D3VCA3"/>
<proteinExistence type="predicted"/>
<dbReference type="HOGENOM" id="CLU_3241633_0_0_6"/>
<dbReference type="KEGG" id="xne:XNC1_1696"/>
<name>D3VCA3_XENNA</name>
<dbReference type="Proteomes" id="UP000008075">
    <property type="component" value="Chromosome"/>
</dbReference>
<protein>
    <submittedName>
        <fullName evidence="1">Uncharacterized protein</fullName>
    </submittedName>
</protein>
<sequence length="43" mass="5057">MVETYKPLYNVEFYKLLVGFIAFMGRDKWQVSERATVTDPSII</sequence>
<evidence type="ECO:0000313" key="1">
    <source>
        <dbReference type="EMBL" id="CBJ89756.1"/>
    </source>
</evidence>
<dbReference type="EMBL" id="FN667742">
    <property type="protein sequence ID" value="CBJ89756.1"/>
    <property type="molecule type" value="Genomic_DNA"/>
</dbReference>